<dbReference type="AlphaFoldDB" id="A0AAX1EHR1"/>
<dbReference type="InterPro" id="IPR022260">
    <property type="entry name" value="Integr_conj_element_PilL"/>
</dbReference>
<organism evidence="2 3">
    <name type="scientific">Legionella israelensis</name>
    <dbReference type="NCBI Taxonomy" id="454"/>
    <lineage>
        <taxon>Bacteria</taxon>
        <taxon>Pseudomonadati</taxon>
        <taxon>Pseudomonadota</taxon>
        <taxon>Gammaproteobacteria</taxon>
        <taxon>Legionellales</taxon>
        <taxon>Legionellaceae</taxon>
        <taxon>Legionella</taxon>
    </lineage>
</organism>
<evidence type="ECO:0000313" key="2">
    <source>
        <dbReference type="EMBL" id="QBR84681.1"/>
    </source>
</evidence>
<dbReference type="RefSeq" id="WP_135060867.1">
    <property type="nucleotide sequence ID" value="NZ_CP038254.1"/>
</dbReference>
<feature type="signal peptide" evidence="1">
    <location>
        <begin position="1"/>
        <end position="18"/>
    </location>
</feature>
<dbReference type="NCBIfam" id="TIGR03748">
    <property type="entry name" value="conj_PilL"/>
    <property type="match status" value="1"/>
</dbReference>
<keyword evidence="1" id="KW-0732">Signal</keyword>
<sequence>MKKTISICLCLIFLPLHAANVTQISRYAAVGNKPLPAQINPLKSIQQVHFPTSIQTIGDAVQHWLVYSGYHLVPAEKQNPGLKKILEQPLPQVDRNLGPLTIEDGLAILVGRNLFSLTHDDLAREVNFTLIKRRK</sequence>
<evidence type="ECO:0000256" key="1">
    <source>
        <dbReference type="SAM" id="SignalP"/>
    </source>
</evidence>
<accession>A0AAX1EHR1</accession>
<protein>
    <recommendedName>
        <fullName evidence="4">Integrating conjugative element protein PilL, PFGI-1 class</fullName>
    </recommendedName>
</protein>
<feature type="chain" id="PRO_5043600772" description="Integrating conjugative element protein PilL, PFGI-1 class" evidence="1">
    <location>
        <begin position="19"/>
        <end position="135"/>
    </location>
</feature>
<gene>
    <name evidence="2" type="ORF">E3983_10080</name>
</gene>
<evidence type="ECO:0000313" key="3">
    <source>
        <dbReference type="Proteomes" id="UP000295517"/>
    </source>
</evidence>
<evidence type="ECO:0008006" key="4">
    <source>
        <dbReference type="Google" id="ProtNLM"/>
    </source>
</evidence>
<dbReference type="Proteomes" id="UP000295517">
    <property type="component" value="Chromosome"/>
</dbReference>
<proteinExistence type="predicted"/>
<name>A0AAX1EHR1_9GAMM</name>
<reference evidence="2 3" key="1">
    <citation type="submission" date="2019-03" db="EMBL/GenBank/DDBJ databases">
        <title>Diverse conjugative elements silence natural transformation in Legionella species.</title>
        <authorList>
            <person name="Durieux I."/>
            <person name="Ginevra C."/>
            <person name="Attaiech L."/>
            <person name="Picq K."/>
            <person name="Juan P.A."/>
            <person name="Jarraud S."/>
            <person name="Charpentier X."/>
        </authorList>
    </citation>
    <scope>NUCLEOTIDE SEQUENCE [LARGE SCALE GENOMIC DNA]</scope>
    <source>
        <strain evidence="2 3">HL-0427-4011</strain>
    </source>
</reference>
<dbReference type="EMBL" id="CP038254">
    <property type="protein sequence ID" value="QBR84681.1"/>
    <property type="molecule type" value="Genomic_DNA"/>
</dbReference>